<organism evidence="2 3">
    <name type="scientific">Kushneria konosiri</name>
    <dbReference type="NCBI Taxonomy" id="698828"/>
    <lineage>
        <taxon>Bacteria</taxon>
        <taxon>Pseudomonadati</taxon>
        <taxon>Pseudomonadota</taxon>
        <taxon>Gammaproteobacteria</taxon>
        <taxon>Oceanospirillales</taxon>
        <taxon>Halomonadaceae</taxon>
        <taxon>Kushneria</taxon>
    </lineage>
</organism>
<evidence type="ECO:0000313" key="2">
    <source>
        <dbReference type="EMBL" id="ARS53616.1"/>
    </source>
</evidence>
<gene>
    <name evidence="2" type="ORF">B9G99_12725</name>
</gene>
<proteinExistence type="predicted"/>
<dbReference type="AlphaFoldDB" id="A0A2Z2H9H8"/>
<dbReference type="CDD" id="cd02440">
    <property type="entry name" value="AdoMet_MTases"/>
    <property type="match status" value="1"/>
</dbReference>
<keyword evidence="3" id="KW-1185">Reference proteome</keyword>
<dbReference type="KEGG" id="kus:B9G99_12725"/>
<sequence length="305" mass="34153">MTQLPPDNGMAAHSDFSSSWLALREPADHHARDAQPLGETCRHWLMSQPRQGALRFLDLGCGSGNNLRYLAPRLPPHQHWVMMDQDPALLAHVRDNGPRCHDHIDELQCLQRDLSDLARALPDDLLAKTTMVTASALLDLVSEPWLETLIHRCASHRCAIWLAMSINGDNALIDHDPHDSDRQLAAMDQKVQQWISLHQQRDKGFNGALGTTAPGVARSLLEKSGYHVTITQAPWQLDCRDQDQAHLAQSLVQGWLEAALEQAPDQREPLMDWHARRQQHIAQGRVEITVGHTDLFAVAGFPETS</sequence>
<evidence type="ECO:0000313" key="3">
    <source>
        <dbReference type="Proteomes" id="UP000250025"/>
    </source>
</evidence>
<dbReference type="Pfam" id="PF13649">
    <property type="entry name" value="Methyltransf_25"/>
    <property type="match status" value="1"/>
</dbReference>
<dbReference type="SUPFAM" id="SSF53335">
    <property type="entry name" value="S-adenosyl-L-methionine-dependent methyltransferases"/>
    <property type="match status" value="1"/>
</dbReference>
<dbReference type="EMBL" id="CP021323">
    <property type="protein sequence ID" value="ARS53616.1"/>
    <property type="molecule type" value="Genomic_DNA"/>
</dbReference>
<accession>A0A2Z2H9H8</accession>
<evidence type="ECO:0000259" key="1">
    <source>
        <dbReference type="Pfam" id="PF13649"/>
    </source>
</evidence>
<dbReference type="Proteomes" id="UP000250025">
    <property type="component" value="Chromosome"/>
</dbReference>
<dbReference type="RefSeq" id="WP_086622491.1">
    <property type="nucleotide sequence ID" value="NZ_CP021323.1"/>
</dbReference>
<feature type="domain" description="Methyltransferase" evidence="1">
    <location>
        <begin position="57"/>
        <end position="155"/>
    </location>
</feature>
<dbReference type="Gene3D" id="3.40.50.150">
    <property type="entry name" value="Vaccinia Virus protein VP39"/>
    <property type="match status" value="1"/>
</dbReference>
<dbReference type="OrthoDB" id="7273451at2"/>
<name>A0A2Z2H9H8_9GAMM</name>
<reference evidence="2 3" key="1">
    <citation type="journal article" date="2017" name="Int. J. Syst. Evol. Microbiol.">
        <title>Kushneria konosiri sp. nov., isolated from the Korean salt-fermented seafood Daemi-jeot.</title>
        <authorList>
            <person name="Yun J.H."/>
            <person name="Park S.K."/>
            <person name="Lee J.Y."/>
            <person name="Jung M.J."/>
            <person name="Bae J.W."/>
        </authorList>
    </citation>
    <scope>NUCLEOTIDE SEQUENCE [LARGE SCALE GENOMIC DNA]</scope>
    <source>
        <strain evidence="2 3">X49</strain>
    </source>
</reference>
<dbReference type="InterPro" id="IPR041698">
    <property type="entry name" value="Methyltransf_25"/>
</dbReference>
<dbReference type="InterPro" id="IPR029063">
    <property type="entry name" value="SAM-dependent_MTases_sf"/>
</dbReference>
<protein>
    <recommendedName>
        <fullName evidence="1">Methyltransferase domain-containing protein</fullName>
    </recommendedName>
</protein>